<dbReference type="Gene3D" id="2.40.50.100">
    <property type="match status" value="1"/>
</dbReference>
<evidence type="ECO:0000256" key="1">
    <source>
        <dbReference type="SAM" id="MobiDB-lite"/>
    </source>
</evidence>
<dbReference type="SUPFAM" id="SSF51230">
    <property type="entry name" value="Single hybrid motif"/>
    <property type="match status" value="1"/>
</dbReference>
<evidence type="ECO:0000313" key="3">
    <source>
        <dbReference type="Proteomes" id="UP000244005"/>
    </source>
</evidence>
<dbReference type="PANTHER" id="PTHR13651">
    <property type="entry name" value="PROTEIN ABITRAM"/>
    <property type="match status" value="1"/>
</dbReference>
<keyword evidence="3" id="KW-1185">Reference proteome</keyword>
<organism evidence="2 3">
    <name type="scientific">Marchantia polymorpha</name>
    <name type="common">Common liverwort</name>
    <name type="synonym">Marchantia aquatica</name>
    <dbReference type="NCBI Taxonomy" id="3197"/>
    <lineage>
        <taxon>Eukaryota</taxon>
        <taxon>Viridiplantae</taxon>
        <taxon>Streptophyta</taxon>
        <taxon>Embryophyta</taxon>
        <taxon>Marchantiophyta</taxon>
        <taxon>Marchantiopsida</taxon>
        <taxon>Marchantiidae</taxon>
        <taxon>Marchantiales</taxon>
        <taxon>Marchantiaceae</taxon>
        <taxon>Marchantia</taxon>
    </lineage>
</organism>
<dbReference type="EMBL" id="KZ772673">
    <property type="protein sequence ID" value="PTQ50317.1"/>
    <property type="molecule type" value="Genomic_DNA"/>
</dbReference>
<dbReference type="PANTHER" id="PTHR13651:SF0">
    <property type="entry name" value="PROTEIN ABITRAM"/>
    <property type="match status" value="1"/>
</dbReference>
<protein>
    <submittedName>
        <fullName evidence="2">Uncharacterized protein</fullName>
    </submittedName>
</protein>
<proteinExistence type="predicted"/>
<dbReference type="InterPro" id="IPR011053">
    <property type="entry name" value="Single_hybrid_motif"/>
</dbReference>
<accession>A0A2R6XW48</accession>
<dbReference type="AlphaFoldDB" id="A0A2R6XW48"/>
<feature type="region of interest" description="Disordered" evidence="1">
    <location>
        <begin position="1"/>
        <end position="27"/>
    </location>
</feature>
<dbReference type="OrthoDB" id="48130at2759"/>
<dbReference type="GO" id="GO:0005634">
    <property type="term" value="C:nucleus"/>
    <property type="evidence" value="ECO:0000318"/>
    <property type="project" value="GO_Central"/>
</dbReference>
<sequence>MEDIPREDVQTKSHGDNVTREIDVEEKSSMEVDEIRVGAGAAVAYEASQIPIPLDLYPAAHELPPRPPPANECNYSHFYAIDVGKEYHDQYVFRHHNGLCVIGLASTHAAFMIDTELTGVDYNVGKTSRAEIKAVGKRKKNAQVLESNSVLCKVLAGETFFLIRCCVRGTLLEVNNRLIKESHLISQRPDTEGYIAIMMPRPEDWKKAQASLLTKDQYRERRGILCS</sequence>
<dbReference type="InterPro" id="IPR039169">
    <property type="entry name" value="Abitram"/>
</dbReference>
<evidence type="ECO:0000313" key="2">
    <source>
        <dbReference type="EMBL" id="PTQ50317.1"/>
    </source>
</evidence>
<dbReference type="Proteomes" id="UP000244005">
    <property type="component" value="Unassembled WGS sequence"/>
</dbReference>
<gene>
    <name evidence="2" type="ORF">MARPO_0001s0313</name>
</gene>
<reference evidence="3" key="1">
    <citation type="journal article" date="2017" name="Cell">
        <title>Insights into land plant evolution garnered from the Marchantia polymorpha genome.</title>
        <authorList>
            <person name="Bowman J.L."/>
            <person name="Kohchi T."/>
            <person name="Yamato K.T."/>
            <person name="Jenkins J."/>
            <person name="Shu S."/>
            <person name="Ishizaki K."/>
            <person name="Yamaoka S."/>
            <person name="Nishihama R."/>
            <person name="Nakamura Y."/>
            <person name="Berger F."/>
            <person name="Adam C."/>
            <person name="Aki S.S."/>
            <person name="Althoff F."/>
            <person name="Araki T."/>
            <person name="Arteaga-Vazquez M.A."/>
            <person name="Balasubrmanian S."/>
            <person name="Barry K."/>
            <person name="Bauer D."/>
            <person name="Boehm C.R."/>
            <person name="Briginshaw L."/>
            <person name="Caballero-Perez J."/>
            <person name="Catarino B."/>
            <person name="Chen F."/>
            <person name="Chiyoda S."/>
            <person name="Chovatia M."/>
            <person name="Davies K.M."/>
            <person name="Delmans M."/>
            <person name="Demura T."/>
            <person name="Dierschke T."/>
            <person name="Dolan L."/>
            <person name="Dorantes-Acosta A.E."/>
            <person name="Eklund D.M."/>
            <person name="Florent S.N."/>
            <person name="Flores-Sandoval E."/>
            <person name="Fujiyama A."/>
            <person name="Fukuzawa H."/>
            <person name="Galik B."/>
            <person name="Grimanelli D."/>
            <person name="Grimwood J."/>
            <person name="Grossniklaus U."/>
            <person name="Hamada T."/>
            <person name="Haseloff J."/>
            <person name="Hetherington A.J."/>
            <person name="Higo A."/>
            <person name="Hirakawa Y."/>
            <person name="Hundley H.N."/>
            <person name="Ikeda Y."/>
            <person name="Inoue K."/>
            <person name="Inoue S.I."/>
            <person name="Ishida S."/>
            <person name="Jia Q."/>
            <person name="Kakita M."/>
            <person name="Kanazawa T."/>
            <person name="Kawai Y."/>
            <person name="Kawashima T."/>
            <person name="Kennedy M."/>
            <person name="Kinose K."/>
            <person name="Kinoshita T."/>
            <person name="Kohara Y."/>
            <person name="Koide E."/>
            <person name="Komatsu K."/>
            <person name="Kopischke S."/>
            <person name="Kubo M."/>
            <person name="Kyozuka J."/>
            <person name="Lagercrantz U."/>
            <person name="Lin S.S."/>
            <person name="Lindquist E."/>
            <person name="Lipzen A.M."/>
            <person name="Lu C.W."/>
            <person name="De Luna E."/>
            <person name="Martienssen R.A."/>
            <person name="Minamino N."/>
            <person name="Mizutani M."/>
            <person name="Mizutani M."/>
            <person name="Mochizuki N."/>
            <person name="Monte I."/>
            <person name="Mosher R."/>
            <person name="Nagasaki H."/>
            <person name="Nakagami H."/>
            <person name="Naramoto S."/>
            <person name="Nishitani K."/>
            <person name="Ohtani M."/>
            <person name="Okamoto T."/>
            <person name="Okumura M."/>
            <person name="Phillips J."/>
            <person name="Pollak B."/>
            <person name="Reinders A."/>
            <person name="Rovekamp M."/>
            <person name="Sano R."/>
            <person name="Sawa S."/>
            <person name="Schmid M.W."/>
            <person name="Shirakawa M."/>
            <person name="Solano R."/>
            <person name="Spunde A."/>
            <person name="Suetsugu N."/>
            <person name="Sugano S."/>
            <person name="Sugiyama A."/>
            <person name="Sun R."/>
            <person name="Suzuki Y."/>
            <person name="Takenaka M."/>
            <person name="Takezawa D."/>
            <person name="Tomogane H."/>
            <person name="Tsuzuki M."/>
            <person name="Ueda T."/>
            <person name="Umeda M."/>
            <person name="Ward J.M."/>
            <person name="Watanabe Y."/>
            <person name="Yazaki K."/>
            <person name="Yokoyama R."/>
            <person name="Yoshitake Y."/>
            <person name="Yotsui I."/>
            <person name="Zachgo S."/>
            <person name="Schmutz J."/>
        </authorList>
    </citation>
    <scope>NUCLEOTIDE SEQUENCE [LARGE SCALE GENOMIC DNA]</scope>
    <source>
        <strain evidence="3">Tak-1</strain>
    </source>
</reference>
<dbReference type="OMA" id="GKACEDH"/>
<dbReference type="Gramene" id="Mp1g19740.1">
    <property type="protein sequence ID" value="Mp1g19740.1.cds"/>
    <property type="gene ID" value="Mp1g19740"/>
</dbReference>
<name>A0A2R6XW48_MARPO</name>